<dbReference type="SUPFAM" id="SSF56317">
    <property type="entry name" value="Carbon-nitrogen hydrolase"/>
    <property type="match status" value="1"/>
</dbReference>
<dbReference type="InterPro" id="IPR003010">
    <property type="entry name" value="C-N_Hydrolase"/>
</dbReference>
<name>A0A1I1NL34_9ACTN</name>
<dbReference type="PROSITE" id="PS01227">
    <property type="entry name" value="UPF0012"/>
    <property type="match status" value="1"/>
</dbReference>
<accession>A0A1I1NL34</accession>
<dbReference type="PANTHER" id="PTHR23088:SF27">
    <property type="entry name" value="DEAMINATED GLUTATHIONE AMIDASE"/>
    <property type="match status" value="1"/>
</dbReference>
<dbReference type="Pfam" id="PF00795">
    <property type="entry name" value="CN_hydrolase"/>
    <property type="match status" value="1"/>
</dbReference>
<comment type="similarity">
    <text evidence="1">Belongs to the carbon-nitrogen hydrolase superfamily. NIT1/NIT2 family.</text>
</comment>
<gene>
    <name evidence="3" type="ORF">SAMN05421773_10860</name>
</gene>
<evidence type="ECO:0000313" key="3">
    <source>
        <dbReference type="EMBL" id="SFC98404.1"/>
    </source>
</evidence>
<dbReference type="InterPro" id="IPR036526">
    <property type="entry name" value="C-N_Hydrolase_sf"/>
</dbReference>
<evidence type="ECO:0000259" key="2">
    <source>
        <dbReference type="PROSITE" id="PS50263"/>
    </source>
</evidence>
<dbReference type="RefSeq" id="WP_093839450.1">
    <property type="nucleotide sequence ID" value="NZ_FOLM01000008.1"/>
</dbReference>
<dbReference type="PANTHER" id="PTHR23088">
    <property type="entry name" value="NITRILASE-RELATED"/>
    <property type="match status" value="1"/>
</dbReference>
<proteinExistence type="inferred from homology"/>
<evidence type="ECO:0000256" key="1">
    <source>
        <dbReference type="ARBA" id="ARBA00010613"/>
    </source>
</evidence>
<dbReference type="EMBL" id="FOLM01000008">
    <property type="protein sequence ID" value="SFC98404.1"/>
    <property type="molecule type" value="Genomic_DNA"/>
</dbReference>
<dbReference type="GO" id="GO:0016787">
    <property type="term" value="F:hydrolase activity"/>
    <property type="evidence" value="ECO:0007669"/>
    <property type="project" value="UniProtKB-KW"/>
</dbReference>
<dbReference type="STRING" id="910347.SAMN05421773_10860"/>
<protein>
    <submittedName>
        <fullName evidence="3">Predicted amidohydrolase</fullName>
    </submittedName>
</protein>
<sequence>MRIALSQMLSSAVPEENLAVIETQARAAAAAGAELAVFPEAAMARFGIPLAPVAEPLDGPWARRVREVAEDTGLLLVAGMFTPAGDGRVTNTLLITGRGIDTHYDKLHLFDAFGFTESATVAPGDRLVTAEPAGVPIGFATCYDIRFPGLFQALAERGARLIVVPASWGAGPGKREQWEVLVRARALDSTCWIAACGQADPAAAGRAPAGRAPAGIGHSLVVSPLGEVRAALGPEPGLLVADLDPAAEVDRARAAVPVLANRRRGLAGPG</sequence>
<evidence type="ECO:0000313" key="4">
    <source>
        <dbReference type="Proteomes" id="UP000199207"/>
    </source>
</evidence>
<keyword evidence="4" id="KW-1185">Reference proteome</keyword>
<dbReference type="InterPro" id="IPR001110">
    <property type="entry name" value="UPF0012_CS"/>
</dbReference>
<feature type="domain" description="CN hydrolase" evidence="2">
    <location>
        <begin position="1"/>
        <end position="245"/>
    </location>
</feature>
<dbReference type="CDD" id="cd07581">
    <property type="entry name" value="nitrilase_3"/>
    <property type="match status" value="1"/>
</dbReference>
<reference evidence="3 4" key="1">
    <citation type="submission" date="2016-10" db="EMBL/GenBank/DDBJ databases">
        <authorList>
            <person name="de Groot N.N."/>
        </authorList>
    </citation>
    <scope>NUCLEOTIDE SEQUENCE [LARGE SCALE GENOMIC DNA]</scope>
    <source>
        <strain evidence="3 4">CGMCC 4.5739</strain>
    </source>
</reference>
<organism evidence="3 4">
    <name type="scientific">Streptomyces aidingensis</name>
    <dbReference type="NCBI Taxonomy" id="910347"/>
    <lineage>
        <taxon>Bacteria</taxon>
        <taxon>Bacillati</taxon>
        <taxon>Actinomycetota</taxon>
        <taxon>Actinomycetes</taxon>
        <taxon>Kitasatosporales</taxon>
        <taxon>Streptomycetaceae</taxon>
        <taxon>Streptomyces</taxon>
    </lineage>
</organism>
<dbReference type="Gene3D" id="3.60.110.10">
    <property type="entry name" value="Carbon-nitrogen hydrolase"/>
    <property type="match status" value="1"/>
</dbReference>
<keyword evidence="3" id="KW-0378">Hydrolase</keyword>
<dbReference type="PROSITE" id="PS50263">
    <property type="entry name" value="CN_HYDROLASE"/>
    <property type="match status" value="1"/>
</dbReference>
<dbReference type="OrthoDB" id="9811121at2"/>
<dbReference type="AlphaFoldDB" id="A0A1I1NL34"/>
<dbReference type="Proteomes" id="UP000199207">
    <property type="component" value="Unassembled WGS sequence"/>
</dbReference>